<reference evidence="2 3" key="2">
    <citation type="journal article" date="2000" name="Proc. Natl. Acad. Sci. U.S.A.">
        <title>Archaeal adaptation to higher temperatures revealed by genomic sequence of Thermoplasma volcanium.</title>
        <authorList>
            <person name="Kawashima T."/>
            <person name="Amano N."/>
            <person name="Koike H."/>
            <person name="Makino S."/>
            <person name="Higuchi S."/>
            <person name="Kawashima-Ohya Y."/>
            <person name="Watanabe K."/>
            <person name="Yamazaki M."/>
            <person name="Kanehori K."/>
            <person name="Kawamoto T."/>
            <person name="Nunoshiba T."/>
            <person name="Yamamoto Y."/>
            <person name="Aramaki H."/>
            <person name="Makino K."/>
            <person name="Suzuki M."/>
        </authorList>
    </citation>
    <scope>NUCLEOTIDE SEQUENCE [LARGE SCALE GENOMIC DNA]</scope>
    <source>
        <strain evidence="3">ATCC 51530 / DSM 4299 / JCM 9571 / NBRC 15438 / GSS1</strain>
    </source>
</reference>
<gene>
    <name evidence="2" type="ORF">TVG1277807</name>
</gene>
<dbReference type="GeneID" id="9284562"/>
<dbReference type="Pfam" id="PF09341">
    <property type="entry name" value="Pcc1"/>
    <property type="match status" value="1"/>
</dbReference>
<evidence type="ECO:0000256" key="1">
    <source>
        <dbReference type="ARBA" id="ARBA00007073"/>
    </source>
</evidence>
<comment type="similarity">
    <text evidence="1">Belongs to the CTAG/PCC1 family.</text>
</comment>
<dbReference type="InterPro" id="IPR015419">
    <property type="entry name" value="CTAG/Pcc1"/>
</dbReference>
<organism evidence="2 3">
    <name type="scientific">Thermoplasma volcanium (strain ATCC 51530 / DSM 4299 / JCM 9571 / NBRC 15438 / GSS1)</name>
    <dbReference type="NCBI Taxonomy" id="273116"/>
    <lineage>
        <taxon>Archaea</taxon>
        <taxon>Methanobacteriati</taxon>
        <taxon>Thermoplasmatota</taxon>
        <taxon>Thermoplasmata</taxon>
        <taxon>Thermoplasmatales</taxon>
        <taxon>Thermoplasmataceae</taxon>
        <taxon>Thermoplasma</taxon>
    </lineage>
</organism>
<evidence type="ECO:0000313" key="3">
    <source>
        <dbReference type="Proteomes" id="UP000001017"/>
    </source>
</evidence>
<protein>
    <submittedName>
        <fullName evidence="2">TVG1277807 protein</fullName>
    </submittedName>
</protein>
<dbReference type="Gene3D" id="3.30.310.50">
    <property type="entry name" value="Alpha-D-phosphohexomutase, C-terminal domain"/>
    <property type="match status" value="1"/>
</dbReference>
<dbReference type="eggNOG" id="arCOG04414">
    <property type="taxonomic scope" value="Archaea"/>
</dbReference>
<dbReference type="Proteomes" id="UP000001017">
    <property type="component" value="Chromosome"/>
</dbReference>
<dbReference type="RefSeq" id="WP_010916502.1">
    <property type="nucleotide sequence ID" value="NC_002689.2"/>
</dbReference>
<accession>Q979C5</accession>
<reference evidence="2 3" key="1">
    <citation type="journal article" date="1999" name="Proc. Jpn. Acad.">
        <title>Determination of the complete genomic DNA sequence of Thermoplasma volvanium GSS1.</title>
        <authorList>
            <person name="Kawashima T."/>
            <person name="Yamamoto Y."/>
            <person name="Aramaki H."/>
            <person name="Nunoshiba T."/>
            <person name="Kawamoto T."/>
            <person name="Watanabe K."/>
            <person name="Yamazaki M."/>
            <person name="Kanehori K."/>
            <person name="Amano N."/>
            <person name="Ohya Y."/>
            <person name="Makino K."/>
            <person name="Suzuki M."/>
        </authorList>
    </citation>
    <scope>NUCLEOTIDE SEQUENCE [LARGE SCALE GENOMIC DNA]</scope>
    <source>
        <strain evidence="3">ATCC 51530 / DSM 4299 / JCM 9571 / NBRC 15438 / GSS1</strain>
    </source>
</reference>
<dbReference type="OrthoDB" id="56874at2157"/>
<dbReference type="STRING" id="273116.gene:9382041"/>
<dbReference type="PaxDb" id="273116-14325474"/>
<dbReference type="KEGG" id="tvo:TVG1277807"/>
<sequence length="77" mass="8475">MHSAIIYIDQVKAEVLAPDITQPIGRAKLTIAMKGDCFYIYIEAPDTVSLKASLTSIARLIHVIEEVEGVLDGRAKY</sequence>
<dbReference type="AlphaFoldDB" id="Q979C5"/>
<dbReference type="EMBL" id="BA000011">
    <property type="protein sequence ID" value="BAB60378.1"/>
    <property type="molecule type" value="Genomic_DNA"/>
</dbReference>
<name>Q979C5_THEVO</name>
<dbReference type="HOGENOM" id="CLU_2629930_0_0_2"/>
<proteinExistence type="inferred from homology"/>
<keyword evidence="3" id="KW-1185">Reference proteome</keyword>
<evidence type="ECO:0000313" key="2">
    <source>
        <dbReference type="EMBL" id="BAB60378.1"/>
    </source>
</evidence>
<dbReference type="NCBIfam" id="NF011470">
    <property type="entry name" value="PRK14887.1"/>
    <property type="match status" value="1"/>
</dbReference>